<evidence type="ECO:0008006" key="3">
    <source>
        <dbReference type="Google" id="ProtNLM"/>
    </source>
</evidence>
<reference evidence="1 2" key="1">
    <citation type="submission" date="2019-05" db="EMBL/GenBank/DDBJ databases">
        <title>Another draft genome of Portunus trituberculatus and its Hox gene families provides insights of decapod evolution.</title>
        <authorList>
            <person name="Jeong J.-H."/>
            <person name="Song I."/>
            <person name="Kim S."/>
            <person name="Choi T."/>
            <person name="Kim D."/>
            <person name="Ryu S."/>
            <person name="Kim W."/>
        </authorList>
    </citation>
    <scope>NUCLEOTIDE SEQUENCE [LARGE SCALE GENOMIC DNA]</scope>
    <source>
        <tissue evidence="1">Muscle</tissue>
    </source>
</reference>
<proteinExistence type="predicted"/>
<name>A0A5B7G7J3_PORTR</name>
<evidence type="ECO:0000313" key="2">
    <source>
        <dbReference type="Proteomes" id="UP000324222"/>
    </source>
</evidence>
<gene>
    <name evidence="1" type="ORF">E2C01_049879</name>
</gene>
<protein>
    <recommendedName>
        <fullName evidence="3">Peptidase aspartic putative domain-containing protein</fullName>
    </recommendedName>
</protein>
<sequence length="281" mass="31380">MDKIKEATLRKERGTAKSRFTRKVNLFRECHAKGDPYDVLEAIHEELVSAFRDLEGKCENLISFLEDSGQEEEVQEACTYLSNCDNDRCEALRLLSIAKSKVTVTGGNCQVKVEALKPPSMAKKLHAKSRDVMMSMVKVGNVMERCTSKEYTINVHDNSGVEYELKAVGMDDISAQVSVIDLSQLANIFPDTDMELMTRPSGRIDMLIGIDYCELFPQVIRTEGKLQLLANNFGYCLRGSHPLLQGETNNVGQLTAVVNKAVVDVYQTSLSLEENDDLKES</sequence>
<comment type="caution">
    <text evidence="1">The sequence shown here is derived from an EMBL/GenBank/DDBJ whole genome shotgun (WGS) entry which is preliminary data.</text>
</comment>
<dbReference type="EMBL" id="VSRR010013557">
    <property type="protein sequence ID" value="MPC55931.1"/>
    <property type="molecule type" value="Genomic_DNA"/>
</dbReference>
<organism evidence="1 2">
    <name type="scientific">Portunus trituberculatus</name>
    <name type="common">Swimming crab</name>
    <name type="synonym">Neptunus trituberculatus</name>
    <dbReference type="NCBI Taxonomy" id="210409"/>
    <lineage>
        <taxon>Eukaryota</taxon>
        <taxon>Metazoa</taxon>
        <taxon>Ecdysozoa</taxon>
        <taxon>Arthropoda</taxon>
        <taxon>Crustacea</taxon>
        <taxon>Multicrustacea</taxon>
        <taxon>Malacostraca</taxon>
        <taxon>Eumalacostraca</taxon>
        <taxon>Eucarida</taxon>
        <taxon>Decapoda</taxon>
        <taxon>Pleocyemata</taxon>
        <taxon>Brachyura</taxon>
        <taxon>Eubrachyura</taxon>
        <taxon>Portunoidea</taxon>
        <taxon>Portunidae</taxon>
        <taxon>Portuninae</taxon>
        <taxon>Portunus</taxon>
    </lineage>
</organism>
<dbReference type="OrthoDB" id="6375653at2759"/>
<keyword evidence="2" id="KW-1185">Reference proteome</keyword>
<evidence type="ECO:0000313" key="1">
    <source>
        <dbReference type="EMBL" id="MPC55931.1"/>
    </source>
</evidence>
<dbReference type="Proteomes" id="UP000324222">
    <property type="component" value="Unassembled WGS sequence"/>
</dbReference>
<dbReference type="AlphaFoldDB" id="A0A5B7G7J3"/>
<accession>A0A5B7G7J3</accession>